<feature type="transmembrane region" description="Helical" evidence="1">
    <location>
        <begin position="45"/>
        <end position="67"/>
    </location>
</feature>
<organism evidence="2">
    <name type="scientific">Fusobacterium nucleatum CTI-6</name>
    <dbReference type="NCBI Taxonomy" id="1316587"/>
    <lineage>
        <taxon>Bacteria</taxon>
        <taxon>Fusobacteriati</taxon>
        <taxon>Fusobacteriota</taxon>
        <taxon>Fusobacteriia</taxon>
        <taxon>Fusobacteriales</taxon>
        <taxon>Fusobacteriaceae</taxon>
        <taxon>Fusobacterium</taxon>
    </lineage>
</organism>
<protein>
    <submittedName>
        <fullName evidence="2">Uncharacterized protein</fullName>
    </submittedName>
</protein>
<evidence type="ECO:0000313" key="2">
    <source>
        <dbReference type="EMBL" id="ERT47853.1"/>
    </source>
</evidence>
<accession>U7TTY8</accession>
<comment type="caution">
    <text evidence="2">The sequence shown here is derived from an EMBL/GenBank/DDBJ whole genome shotgun (WGS) entry which is preliminary data.</text>
</comment>
<feature type="transmembrane region" description="Helical" evidence="1">
    <location>
        <begin position="138"/>
        <end position="155"/>
    </location>
</feature>
<keyword evidence="1" id="KW-0472">Membrane</keyword>
<dbReference type="EMBL" id="AXNV01000009">
    <property type="protein sequence ID" value="ERT47853.1"/>
    <property type="molecule type" value="Genomic_DNA"/>
</dbReference>
<reference evidence="2" key="1">
    <citation type="submission" date="2013-10" db="EMBL/GenBank/DDBJ databases">
        <title>The Genome Sequence of Fusobacterium nucleatum CTI-6.</title>
        <authorList>
            <consortium name="The Broad Institute Genomics Platform"/>
            <person name="Earl A."/>
            <person name="Ward D."/>
            <person name="Feldgarden M."/>
            <person name="Gevers D."/>
            <person name="Kostic A."/>
            <person name="Garrett W."/>
            <person name="Young S.K."/>
            <person name="Zeng Q."/>
            <person name="Gargeya S."/>
            <person name="Fitzgerald M."/>
            <person name="Abouelleil A."/>
            <person name="Alvarado L."/>
            <person name="Berlin A.M."/>
            <person name="Chapman S.B."/>
            <person name="Gainer-Dewar J."/>
            <person name="Goldberg J."/>
            <person name="Gnerre S."/>
            <person name="Griggs A."/>
            <person name="Gujja S."/>
            <person name="Hansen M."/>
            <person name="Howarth C."/>
            <person name="Imamovic A."/>
            <person name="Ireland A."/>
            <person name="Larimer J."/>
            <person name="McCowan C."/>
            <person name="Murphy C."/>
            <person name="Pearson M."/>
            <person name="Poon T.W."/>
            <person name="Priest M."/>
            <person name="Roberts A."/>
            <person name="Saif S."/>
            <person name="Shea T."/>
            <person name="Sykes S."/>
            <person name="Wortman J."/>
            <person name="Nusbaum C."/>
            <person name="Birren B."/>
        </authorList>
    </citation>
    <scope>NUCLEOTIDE SEQUENCE [LARGE SCALE GENOMIC DNA]</scope>
    <source>
        <strain evidence="2">CTI-6</strain>
    </source>
</reference>
<name>U7TTY8_FUSNU</name>
<gene>
    <name evidence="2" type="ORF">HMPREF1767_01122</name>
</gene>
<feature type="transmembrane region" description="Helical" evidence="1">
    <location>
        <begin position="107"/>
        <end position="126"/>
    </location>
</feature>
<dbReference type="PATRIC" id="fig|1316587.3.peg.1117"/>
<dbReference type="AlphaFoldDB" id="U7TTY8"/>
<keyword evidence="1" id="KW-1133">Transmembrane helix</keyword>
<proteinExistence type="predicted"/>
<keyword evidence="1" id="KW-0812">Transmembrane</keyword>
<evidence type="ECO:0000256" key="1">
    <source>
        <dbReference type="SAM" id="Phobius"/>
    </source>
</evidence>
<sequence>METILEKLSSYNIFNNLLPGVVFCTLLEKITRFSLIKNQVFENLFMYYLIGMIISRVGSVFIEKIFFTLKFRNKSFIEFSDHKEYIEASKIDSLIEILNETNNTYRTMIAVFFLIIVIKLYDWLLYDFFSSYKQINNMIFLGLCLLIMILFIFSYKKQTAYIKKRVGKAIESQNKNENLKNINEESEEKNEE</sequence>